<evidence type="ECO:0000259" key="3">
    <source>
        <dbReference type="Pfam" id="PF00156"/>
    </source>
</evidence>
<organism evidence="4 5">
    <name type="scientific">Serinicoccus hydrothermalis</name>
    <dbReference type="NCBI Taxonomy" id="1758689"/>
    <lineage>
        <taxon>Bacteria</taxon>
        <taxon>Bacillati</taxon>
        <taxon>Actinomycetota</taxon>
        <taxon>Actinomycetes</taxon>
        <taxon>Micrococcales</taxon>
        <taxon>Ornithinimicrobiaceae</taxon>
        <taxon>Serinicoccus</taxon>
    </lineage>
</organism>
<keyword evidence="2" id="KW-0732">Signal</keyword>
<feature type="signal peptide" evidence="2">
    <location>
        <begin position="1"/>
        <end position="22"/>
    </location>
</feature>
<dbReference type="Gene3D" id="3.40.50.2020">
    <property type="match status" value="1"/>
</dbReference>
<dbReference type="PATRIC" id="fig|1758689.4.peg.1054"/>
<dbReference type="CDD" id="cd06223">
    <property type="entry name" value="PRTases_typeI"/>
    <property type="match status" value="1"/>
</dbReference>
<keyword evidence="4" id="KW-0328">Glycosyltransferase</keyword>
<evidence type="ECO:0000256" key="2">
    <source>
        <dbReference type="SAM" id="SignalP"/>
    </source>
</evidence>
<dbReference type="GO" id="GO:0016757">
    <property type="term" value="F:glycosyltransferase activity"/>
    <property type="evidence" value="ECO:0007669"/>
    <property type="project" value="UniProtKB-KW"/>
</dbReference>
<keyword evidence="5" id="KW-1185">Reference proteome</keyword>
<feature type="domain" description="Phosphoribosyltransferase" evidence="3">
    <location>
        <begin position="182"/>
        <end position="229"/>
    </location>
</feature>
<evidence type="ECO:0000256" key="1">
    <source>
        <dbReference type="ARBA" id="ARBA00008007"/>
    </source>
</evidence>
<dbReference type="InterPro" id="IPR000836">
    <property type="entry name" value="PRTase_dom"/>
</dbReference>
<feature type="chain" id="PRO_5039449041" evidence="2">
    <location>
        <begin position="23"/>
        <end position="243"/>
    </location>
</feature>
<dbReference type="SUPFAM" id="SSF53271">
    <property type="entry name" value="PRTase-like"/>
    <property type="match status" value="1"/>
</dbReference>
<dbReference type="InterPro" id="IPR029057">
    <property type="entry name" value="PRTase-like"/>
</dbReference>
<sequence length="243" mass="24182">MPWRPGADLSALLDLLAPSACAGCGAPASSWCAVCAAQLGAGPRPWRPTPCPPGFPPTWTGPDYSGVVRAGLVAWKEHDRVGLTAALAAVVGRALSAAVSASDEHRSAVEAGRPVAVLPAPSARRSTRVRGRSPVLDLARAAVGPGAVVPGLVLGRPVRDQAGLSAADRAGNLAGALALGPRAAARLAGVPCVVVDDIVTTGATLTECARVLRAAGAGPVVAATVAATSRHRADGEAAPRPLP</sequence>
<protein>
    <submittedName>
        <fullName evidence="4">Competence protein F, phosphoribosyltransferase domain</fullName>
    </submittedName>
</protein>
<dbReference type="PANTHER" id="PTHR47505">
    <property type="entry name" value="DNA UTILIZATION PROTEIN YHGH"/>
    <property type="match status" value="1"/>
</dbReference>
<dbReference type="STRING" id="1758689.SGUI_1016"/>
<dbReference type="PANTHER" id="PTHR47505:SF1">
    <property type="entry name" value="DNA UTILIZATION PROTEIN YHGH"/>
    <property type="match status" value="1"/>
</dbReference>
<dbReference type="KEGG" id="serj:SGUI_1016"/>
<proteinExistence type="inferred from homology"/>
<reference evidence="4 5" key="1">
    <citation type="submission" date="2016-03" db="EMBL/GenBank/DDBJ databases">
        <title>Shallow-sea hydrothermal system.</title>
        <authorList>
            <person name="Tang K."/>
        </authorList>
    </citation>
    <scope>NUCLEOTIDE SEQUENCE [LARGE SCALE GENOMIC DNA]</scope>
    <source>
        <strain evidence="4 5">JLT9</strain>
    </source>
</reference>
<keyword evidence="4" id="KW-0808">Transferase</keyword>
<dbReference type="Pfam" id="PF00156">
    <property type="entry name" value="Pribosyltran"/>
    <property type="match status" value="1"/>
</dbReference>
<dbReference type="RefSeq" id="WP_066637145.1">
    <property type="nucleotide sequence ID" value="NZ_CP014989.1"/>
</dbReference>
<dbReference type="EMBL" id="CP014989">
    <property type="protein sequence ID" value="ANS78412.1"/>
    <property type="molecule type" value="Genomic_DNA"/>
</dbReference>
<comment type="similarity">
    <text evidence="1">Belongs to the ComF/GntX family.</text>
</comment>
<evidence type="ECO:0000313" key="4">
    <source>
        <dbReference type="EMBL" id="ANS78412.1"/>
    </source>
</evidence>
<evidence type="ECO:0000313" key="5">
    <source>
        <dbReference type="Proteomes" id="UP000092482"/>
    </source>
</evidence>
<dbReference type="InterPro" id="IPR051910">
    <property type="entry name" value="ComF/GntX_DNA_util-trans"/>
</dbReference>
<dbReference type="AlphaFoldDB" id="A0A1B1NAD9"/>
<gene>
    <name evidence="4" type="ORF">SGUI_1016</name>
</gene>
<accession>A0A1B1NAD9</accession>
<dbReference type="OrthoDB" id="5244859at2"/>
<name>A0A1B1NAD9_9MICO</name>
<dbReference type="Proteomes" id="UP000092482">
    <property type="component" value="Chromosome"/>
</dbReference>